<accession>A0A2N7WK39</accession>
<evidence type="ECO:0000313" key="2">
    <source>
        <dbReference type="Proteomes" id="UP000235777"/>
    </source>
</evidence>
<reference evidence="1 2" key="1">
    <citation type="submission" date="2018-01" db="EMBL/GenBank/DDBJ databases">
        <title>Whole genome analyses suggest that Burkholderia sensu lato contains two further novel genera in the rhizoxinica-symbiotica group Mycetohabitans gen. nov., and Trinickia gen. nov.: implications for the evolution of diazotrophy and nodulation in the Burkholderiaceae.</title>
        <authorList>
            <person name="Estrada-de los Santos P."/>
            <person name="Palmer M."/>
            <person name="Chavez-Ramirez B."/>
            <person name="Beukes C."/>
            <person name="Steenkamp E.T."/>
            <person name="Hirsch A.M."/>
            <person name="Manyaka P."/>
            <person name="Maluk M."/>
            <person name="Lafos M."/>
            <person name="Crook M."/>
            <person name="Gross E."/>
            <person name="Simon M.F."/>
            <person name="Bueno dos Reis Junior F."/>
            <person name="Poole P.S."/>
            <person name="Venter S.N."/>
            <person name="James E.K."/>
        </authorList>
    </citation>
    <scope>NUCLEOTIDE SEQUENCE [LARGE SCALE GENOMIC DNA]</scope>
    <source>
        <strain evidence="1 2">JPY 581</strain>
    </source>
</reference>
<protein>
    <submittedName>
        <fullName evidence="1">Uncharacterized protein</fullName>
    </submittedName>
</protein>
<dbReference type="OrthoDB" id="9135283at2"/>
<gene>
    <name evidence="1" type="ORF">C0Z20_30705</name>
</gene>
<dbReference type="AlphaFoldDB" id="A0A2N7WK39"/>
<evidence type="ECO:0000313" key="1">
    <source>
        <dbReference type="EMBL" id="PMS29645.1"/>
    </source>
</evidence>
<comment type="caution">
    <text evidence="1">The sequence shown here is derived from an EMBL/GenBank/DDBJ whole genome shotgun (WGS) entry which is preliminary data.</text>
</comment>
<name>A0A2N7WK39_9BURK</name>
<keyword evidence="2" id="KW-1185">Reference proteome</keyword>
<dbReference type="RefSeq" id="WP_018443301.1">
    <property type="nucleotide sequence ID" value="NZ_KB890204.1"/>
</dbReference>
<dbReference type="STRING" id="863227.GCA_000373005_04688"/>
<sequence length="176" mass="20592">MEAQEYRDILKAHGRRVANRAAFASLPKNSERTLDDFYACYGPEDRLPEHERCTTGMIQRFDPAGWRHLYLRDQSAQAAMQFATNDGEWIKDFRTMDAWWRKFVVAYLYFMTDDEQEEALRSLLDITPENEPFLDALYEMGAADRLAIYIFITGKWPQPGTQMAELLMECANESQR</sequence>
<organism evidence="1 2">
    <name type="scientific">Trinickia symbiotica</name>
    <dbReference type="NCBI Taxonomy" id="863227"/>
    <lineage>
        <taxon>Bacteria</taxon>
        <taxon>Pseudomonadati</taxon>
        <taxon>Pseudomonadota</taxon>
        <taxon>Betaproteobacteria</taxon>
        <taxon>Burkholderiales</taxon>
        <taxon>Burkholderiaceae</taxon>
        <taxon>Trinickia</taxon>
    </lineage>
</organism>
<proteinExistence type="predicted"/>
<dbReference type="Proteomes" id="UP000235777">
    <property type="component" value="Unassembled WGS sequence"/>
</dbReference>
<dbReference type="EMBL" id="PNYC01000040">
    <property type="protein sequence ID" value="PMS29645.1"/>
    <property type="molecule type" value="Genomic_DNA"/>
</dbReference>